<accession>A0AAW8L4S6</accession>
<dbReference type="NCBIfam" id="TIGR03544">
    <property type="entry name" value="DivI1A_domain"/>
    <property type="match status" value="2"/>
</dbReference>
<dbReference type="Proteomes" id="UP001230065">
    <property type="component" value="Unassembled WGS sequence"/>
</dbReference>
<protein>
    <recommendedName>
        <fullName evidence="3">Cell wall synthesis protein Wag31</fullName>
    </recommendedName>
    <alternativeName>
        <fullName evidence="8">Antigen 84</fullName>
    </alternativeName>
</protein>
<comment type="caution">
    <text evidence="9">The sequence shown here is derived from an EMBL/GenBank/DDBJ whole genome shotgun (WGS) entry which is preliminary data.</text>
</comment>
<dbReference type="GO" id="GO:0005737">
    <property type="term" value="C:cytoplasm"/>
    <property type="evidence" value="ECO:0007669"/>
    <property type="project" value="UniProtKB-SubCell"/>
</dbReference>
<evidence type="ECO:0000256" key="3">
    <source>
        <dbReference type="ARBA" id="ARBA00018787"/>
    </source>
</evidence>
<evidence type="ECO:0000256" key="6">
    <source>
        <dbReference type="ARBA" id="ARBA00023054"/>
    </source>
</evidence>
<dbReference type="PANTHER" id="PTHR35794:SF2">
    <property type="entry name" value="CELL DIVISION PROTEIN DIVIVA"/>
    <property type="match status" value="1"/>
</dbReference>
<dbReference type="GO" id="GO:0051301">
    <property type="term" value="P:cell division"/>
    <property type="evidence" value="ECO:0007669"/>
    <property type="project" value="UniProtKB-KW"/>
</dbReference>
<evidence type="ECO:0000313" key="10">
    <source>
        <dbReference type="Proteomes" id="UP001230065"/>
    </source>
</evidence>
<dbReference type="InterPro" id="IPR007793">
    <property type="entry name" value="DivIVA_fam"/>
</dbReference>
<comment type="similarity">
    <text evidence="2">Belongs to the DivIVA family.</text>
</comment>
<dbReference type="RefSeq" id="WP_308679328.1">
    <property type="nucleotide sequence ID" value="NZ_JAMZMF010000004.1"/>
</dbReference>
<evidence type="ECO:0000256" key="5">
    <source>
        <dbReference type="ARBA" id="ARBA00022618"/>
    </source>
</evidence>
<evidence type="ECO:0000256" key="2">
    <source>
        <dbReference type="ARBA" id="ARBA00009008"/>
    </source>
</evidence>
<proteinExistence type="inferred from homology"/>
<evidence type="ECO:0000256" key="1">
    <source>
        <dbReference type="ARBA" id="ARBA00004496"/>
    </source>
</evidence>
<organism evidence="9 10">
    <name type="scientific">Actinomyces oris</name>
    <dbReference type="NCBI Taxonomy" id="544580"/>
    <lineage>
        <taxon>Bacteria</taxon>
        <taxon>Bacillati</taxon>
        <taxon>Actinomycetota</taxon>
        <taxon>Actinomycetes</taxon>
        <taxon>Actinomycetales</taxon>
        <taxon>Actinomycetaceae</taxon>
        <taxon>Actinomyces</taxon>
    </lineage>
</organism>
<sequence length="190" mass="20834">MTLLTADDVLNVKFEVSSFKEGYKQDEVDEFLDEVTTTMREFEERLGTSQESSGPSHRKAEILLTSEGVRNIRFSTTRWSGYRMDQVDAFLVQVLATLEALEAQVRTSAFADQPVTGADRAYGGTYGGGTYGMSPAQTGDTPGAADGATDAQYAEAIAQRDQYIAQLQQENAYLRAELEAAQRRLGTSGY</sequence>
<evidence type="ECO:0000256" key="4">
    <source>
        <dbReference type="ARBA" id="ARBA00022490"/>
    </source>
</evidence>
<keyword evidence="6" id="KW-0175">Coiled coil</keyword>
<evidence type="ECO:0000256" key="7">
    <source>
        <dbReference type="ARBA" id="ARBA00023306"/>
    </source>
</evidence>
<name>A0AAW8L4S6_9ACTO</name>
<dbReference type="PANTHER" id="PTHR35794">
    <property type="entry name" value="CELL DIVISION PROTEIN DIVIVA"/>
    <property type="match status" value="1"/>
</dbReference>
<keyword evidence="7" id="KW-0131">Cell cycle</keyword>
<comment type="subcellular location">
    <subcellularLocation>
        <location evidence="1">Cytoplasm</location>
    </subcellularLocation>
</comment>
<evidence type="ECO:0000313" key="9">
    <source>
        <dbReference type="EMBL" id="MDR0177108.1"/>
    </source>
</evidence>
<dbReference type="AlphaFoldDB" id="A0AAW8L4S6"/>
<dbReference type="EMBL" id="JAMZMF010000004">
    <property type="protein sequence ID" value="MDR0177108.1"/>
    <property type="molecule type" value="Genomic_DNA"/>
</dbReference>
<keyword evidence="5" id="KW-0132">Cell division</keyword>
<gene>
    <name evidence="9" type="ORF">RF687_04015</name>
</gene>
<evidence type="ECO:0000256" key="8">
    <source>
        <dbReference type="ARBA" id="ARBA00031737"/>
    </source>
</evidence>
<reference evidence="9" key="1">
    <citation type="submission" date="2022-06" db="EMBL/GenBank/DDBJ databases">
        <title>Draft Genome Sequences of Three Actinomyces oris Strains, Isolated from Healthy Human Feces.</title>
        <authorList>
            <person name="Ye Y."/>
            <person name="Liu C."/>
            <person name="Zhao J."/>
            <person name="Xu J."/>
            <person name="Huang H."/>
            <person name="Wang B."/>
            <person name="Wei J."/>
            <person name="Jing X."/>
        </authorList>
    </citation>
    <scope>NUCLEOTIDE SEQUENCE</scope>
    <source>
        <strain evidence="9">CNGBCC1803727</strain>
    </source>
</reference>
<dbReference type="Gene3D" id="6.10.250.660">
    <property type="match status" value="2"/>
</dbReference>
<dbReference type="InterPro" id="IPR019933">
    <property type="entry name" value="DivIVA_domain"/>
</dbReference>
<keyword evidence="4" id="KW-0963">Cytoplasm</keyword>